<protein>
    <submittedName>
        <fullName evidence="1">Uncharacterized protein</fullName>
    </submittedName>
</protein>
<feature type="non-terminal residue" evidence="1">
    <location>
        <position position="1"/>
    </location>
</feature>
<gene>
    <name evidence="1" type="ORF">S03H2_72761</name>
</gene>
<evidence type="ECO:0000313" key="1">
    <source>
        <dbReference type="EMBL" id="GAH93098.1"/>
    </source>
</evidence>
<comment type="caution">
    <text evidence="1">The sequence shown here is derived from an EMBL/GenBank/DDBJ whole genome shotgun (WGS) entry which is preliminary data.</text>
</comment>
<organism evidence="1">
    <name type="scientific">marine sediment metagenome</name>
    <dbReference type="NCBI Taxonomy" id="412755"/>
    <lineage>
        <taxon>unclassified sequences</taxon>
        <taxon>metagenomes</taxon>
        <taxon>ecological metagenomes</taxon>
    </lineage>
</organism>
<feature type="non-terminal residue" evidence="1">
    <location>
        <position position="46"/>
    </location>
</feature>
<dbReference type="AlphaFoldDB" id="X1LG36"/>
<accession>X1LG36</accession>
<name>X1LG36_9ZZZZ</name>
<dbReference type="EMBL" id="BARU01049412">
    <property type="protein sequence ID" value="GAH93098.1"/>
    <property type="molecule type" value="Genomic_DNA"/>
</dbReference>
<reference evidence="1" key="1">
    <citation type="journal article" date="2014" name="Front. Microbiol.">
        <title>High frequency of phylogenetically diverse reductive dehalogenase-homologous genes in deep subseafloor sedimentary metagenomes.</title>
        <authorList>
            <person name="Kawai M."/>
            <person name="Futagami T."/>
            <person name="Toyoda A."/>
            <person name="Takaki Y."/>
            <person name="Nishi S."/>
            <person name="Hori S."/>
            <person name="Arai W."/>
            <person name="Tsubouchi T."/>
            <person name="Morono Y."/>
            <person name="Uchiyama I."/>
            <person name="Ito T."/>
            <person name="Fujiyama A."/>
            <person name="Inagaki F."/>
            <person name="Takami H."/>
        </authorList>
    </citation>
    <scope>NUCLEOTIDE SEQUENCE</scope>
    <source>
        <strain evidence="1">Expedition CK06-06</strain>
    </source>
</reference>
<sequence length="46" mass="4753">AIIIPIATKTPKTCTGGIGVRAREANPAAEVSEVYSIGVNRLLITS</sequence>
<proteinExistence type="predicted"/>